<evidence type="ECO:0000313" key="2">
    <source>
        <dbReference type="EMBL" id="KWZ59121.1"/>
    </source>
</evidence>
<sequence>MTIDGRSDELVDLVLRCRAQFEAVSLSLGRLQCPRNNSILNERFPIDITTHVVVVRLRNMVICQSTKQCPERKSLVSDGILFDRDLYIKGTIPVGVAYSGKTLTKTTRACEQIYDGNGHLLAEGKF</sequence>
<evidence type="ECO:0000313" key="3">
    <source>
        <dbReference type="Proteomes" id="UP000064029"/>
    </source>
</evidence>
<comment type="caution">
    <text evidence="1">The sequence shown here is derived from an EMBL/GenBank/DDBJ whole genome shotgun (WGS) entry which is preliminary data.</text>
</comment>
<evidence type="ECO:0000313" key="4">
    <source>
        <dbReference type="Proteomes" id="UP000070119"/>
    </source>
</evidence>
<name>A0A103RSS3_9BURK</name>
<protein>
    <submittedName>
        <fullName evidence="1">Uncharacterized protein</fullName>
    </submittedName>
</protein>
<organism evidence="1 3">
    <name type="scientific">Burkholderia ubonensis</name>
    <dbReference type="NCBI Taxonomy" id="101571"/>
    <lineage>
        <taxon>Bacteria</taxon>
        <taxon>Pseudomonadati</taxon>
        <taxon>Pseudomonadota</taxon>
        <taxon>Betaproteobacteria</taxon>
        <taxon>Burkholderiales</taxon>
        <taxon>Burkholderiaceae</taxon>
        <taxon>Burkholderia</taxon>
        <taxon>Burkholderia cepacia complex</taxon>
    </lineage>
</organism>
<reference evidence="2 4" key="2">
    <citation type="submission" date="2015-11" db="EMBL/GenBank/DDBJ databases">
        <authorList>
            <person name="Sahl J."/>
            <person name="Wagner D."/>
            <person name="Keim P."/>
        </authorList>
    </citation>
    <scope>NUCLEOTIDE SEQUENCE [LARGE SCALE GENOMIC DNA]</scope>
    <source>
        <strain evidence="2 4">MSMB1157</strain>
    </source>
</reference>
<dbReference type="AlphaFoldDB" id="A0A103RSS3"/>
<evidence type="ECO:0000313" key="1">
    <source>
        <dbReference type="EMBL" id="KVG73182.1"/>
    </source>
</evidence>
<dbReference type="EMBL" id="LNJU01000001">
    <property type="protein sequence ID" value="KWZ59121.1"/>
    <property type="molecule type" value="Genomic_DNA"/>
</dbReference>
<accession>A0A103RSS3</accession>
<reference evidence="1 3" key="1">
    <citation type="submission" date="2015-11" db="EMBL/GenBank/DDBJ databases">
        <title>Expanding the genomic diversity of Burkholderia species for the development of highly accurate diagnostics.</title>
        <authorList>
            <person name="Sahl J."/>
            <person name="Keim P."/>
            <person name="Wagner D."/>
        </authorList>
    </citation>
    <scope>NUCLEOTIDE SEQUENCE [LARGE SCALE GENOMIC DNA]</scope>
    <source>
        <strain evidence="1 3">MSMB2036</strain>
    </source>
</reference>
<dbReference type="Proteomes" id="UP000064029">
    <property type="component" value="Unassembled WGS sequence"/>
</dbReference>
<gene>
    <name evidence="1" type="ORF">WJ33_16515</name>
    <name evidence="2" type="ORF">WK57_00040</name>
</gene>
<proteinExistence type="predicted"/>
<dbReference type="EMBL" id="LOXM01000046">
    <property type="protein sequence ID" value="KVG73182.1"/>
    <property type="molecule type" value="Genomic_DNA"/>
</dbReference>
<dbReference type="Proteomes" id="UP000070119">
    <property type="component" value="Chromosome 1"/>
</dbReference>